<organism evidence="12 13">
    <name type="scientific">Rubus argutus</name>
    <name type="common">Southern blackberry</name>
    <dbReference type="NCBI Taxonomy" id="59490"/>
    <lineage>
        <taxon>Eukaryota</taxon>
        <taxon>Viridiplantae</taxon>
        <taxon>Streptophyta</taxon>
        <taxon>Embryophyta</taxon>
        <taxon>Tracheophyta</taxon>
        <taxon>Spermatophyta</taxon>
        <taxon>Magnoliopsida</taxon>
        <taxon>eudicotyledons</taxon>
        <taxon>Gunneridae</taxon>
        <taxon>Pentapetalae</taxon>
        <taxon>rosids</taxon>
        <taxon>fabids</taxon>
        <taxon>Rosales</taxon>
        <taxon>Rosaceae</taxon>
        <taxon>Rosoideae</taxon>
        <taxon>Rosoideae incertae sedis</taxon>
        <taxon>Rubus</taxon>
    </lineage>
</organism>
<feature type="transmembrane region" description="Helical" evidence="10">
    <location>
        <begin position="70"/>
        <end position="93"/>
    </location>
</feature>
<comment type="caution">
    <text evidence="12">The sequence shown here is derived from an EMBL/GenBank/DDBJ whole genome shotgun (WGS) entry which is preliminary data.</text>
</comment>
<comment type="similarity">
    <text evidence="2 10">Belongs to the SWEET sugar transporter family.</text>
</comment>
<evidence type="ECO:0000256" key="2">
    <source>
        <dbReference type="ARBA" id="ARBA00007809"/>
    </source>
</evidence>
<keyword evidence="4" id="KW-1003">Cell membrane</keyword>
<feature type="transmembrane region" description="Helical" evidence="10">
    <location>
        <begin position="6"/>
        <end position="26"/>
    </location>
</feature>
<keyword evidence="7" id="KW-0677">Repeat</keyword>
<accession>A0AAW1YBG8</accession>
<feature type="transmembrane region" description="Helical" evidence="10">
    <location>
        <begin position="47"/>
        <end position="64"/>
    </location>
</feature>
<evidence type="ECO:0000256" key="10">
    <source>
        <dbReference type="RuleBase" id="RU910715"/>
    </source>
</evidence>
<dbReference type="PANTHER" id="PTHR10791:SF157">
    <property type="entry name" value="BIDIRECTIONAL SUGAR TRANSPORTER SWEET"/>
    <property type="match status" value="1"/>
</dbReference>
<dbReference type="GO" id="GO:0008515">
    <property type="term" value="F:sucrose transmembrane transporter activity"/>
    <property type="evidence" value="ECO:0007669"/>
    <property type="project" value="UniProtKB-ARBA"/>
</dbReference>
<keyword evidence="9 10" id="KW-0472">Membrane</keyword>
<dbReference type="GO" id="GO:0005886">
    <property type="term" value="C:plasma membrane"/>
    <property type="evidence" value="ECO:0007669"/>
    <property type="project" value="UniProtKB-SubCell"/>
</dbReference>
<keyword evidence="6 10" id="KW-0812">Transmembrane</keyword>
<proteinExistence type="inferred from homology"/>
<dbReference type="PANTHER" id="PTHR10791">
    <property type="entry name" value="RAG1-ACTIVATING PROTEIN 1"/>
    <property type="match status" value="1"/>
</dbReference>
<keyword evidence="13" id="KW-1185">Reference proteome</keyword>
<dbReference type="Proteomes" id="UP001457282">
    <property type="component" value="Unassembled WGS sequence"/>
</dbReference>
<evidence type="ECO:0000256" key="7">
    <source>
        <dbReference type="ARBA" id="ARBA00022737"/>
    </source>
</evidence>
<evidence type="ECO:0000256" key="5">
    <source>
        <dbReference type="ARBA" id="ARBA00022597"/>
    </source>
</evidence>
<keyword evidence="8 10" id="KW-1133">Transmembrane helix</keyword>
<dbReference type="InterPro" id="IPR047664">
    <property type="entry name" value="SWEET"/>
</dbReference>
<evidence type="ECO:0000256" key="11">
    <source>
        <dbReference type="SAM" id="MobiDB-lite"/>
    </source>
</evidence>
<evidence type="ECO:0000256" key="4">
    <source>
        <dbReference type="ARBA" id="ARBA00022475"/>
    </source>
</evidence>
<sequence length="291" mass="32717">MAAPDLHTLASVFGILGTIVSFLVLLAPLPTFYKIYKKKSAEGFQSIPYSVALFSAMLMLYYAYLKANALLLMGINSFGSIIETIYLIIYMIYAPSKSRIFTAKLLVLFNFLAYGLILGVSYQISNPFLRLKVVGWINVIFSVCVFAAPLSILRLVIRTKSVEYMSFPLSFCLTLCAVMWFFYGLLIKDLFVAAPNVLGFTFGMAQMILYLVYKNTKRPILPEYKLNEMPNRVAAANDEIILATENTNQTELKTGDTEKKKTSSDEADEDHDNQSQTRITNDRETSPESIV</sequence>
<evidence type="ECO:0000256" key="8">
    <source>
        <dbReference type="ARBA" id="ARBA00022989"/>
    </source>
</evidence>
<comment type="subcellular location">
    <subcellularLocation>
        <location evidence="1 10">Cell membrane</location>
        <topology evidence="1 10">Multi-pass membrane protein</topology>
    </subcellularLocation>
</comment>
<dbReference type="FunFam" id="1.20.1280.290:FF:000003">
    <property type="entry name" value="Bidirectional sugar transporter SWEET"/>
    <property type="match status" value="1"/>
</dbReference>
<feature type="transmembrane region" description="Helical" evidence="10">
    <location>
        <begin position="136"/>
        <end position="157"/>
    </location>
</feature>
<dbReference type="InterPro" id="IPR004316">
    <property type="entry name" value="SWEET_rpt"/>
</dbReference>
<evidence type="ECO:0000256" key="1">
    <source>
        <dbReference type="ARBA" id="ARBA00004651"/>
    </source>
</evidence>
<feature type="transmembrane region" description="Helical" evidence="10">
    <location>
        <begin position="169"/>
        <end position="187"/>
    </location>
</feature>
<dbReference type="GO" id="GO:0051119">
    <property type="term" value="F:sugar transmembrane transporter activity"/>
    <property type="evidence" value="ECO:0007669"/>
    <property type="project" value="InterPro"/>
</dbReference>
<evidence type="ECO:0000256" key="6">
    <source>
        <dbReference type="ARBA" id="ARBA00022692"/>
    </source>
</evidence>
<dbReference type="AlphaFoldDB" id="A0AAW1YBG8"/>
<feature type="region of interest" description="Disordered" evidence="11">
    <location>
        <begin position="247"/>
        <end position="291"/>
    </location>
</feature>
<evidence type="ECO:0000256" key="3">
    <source>
        <dbReference type="ARBA" id="ARBA00022448"/>
    </source>
</evidence>
<dbReference type="EMBL" id="JBEDUW010000002">
    <property type="protein sequence ID" value="KAK9945506.1"/>
    <property type="molecule type" value="Genomic_DNA"/>
</dbReference>
<dbReference type="FunFam" id="1.20.1280.290:FF:000001">
    <property type="entry name" value="Bidirectional sugar transporter SWEET"/>
    <property type="match status" value="1"/>
</dbReference>
<gene>
    <name evidence="12" type="ORF">M0R45_011019</name>
</gene>
<evidence type="ECO:0000256" key="9">
    <source>
        <dbReference type="ARBA" id="ARBA00023136"/>
    </source>
</evidence>
<feature type="transmembrane region" description="Helical" evidence="10">
    <location>
        <begin position="105"/>
        <end position="124"/>
    </location>
</feature>
<evidence type="ECO:0000313" key="12">
    <source>
        <dbReference type="EMBL" id="KAK9945506.1"/>
    </source>
</evidence>
<dbReference type="Gene3D" id="1.20.1280.290">
    <property type="match status" value="2"/>
</dbReference>
<comment type="function">
    <text evidence="10">Mediates both low-affinity uptake and efflux of sugar across the membrane.</text>
</comment>
<feature type="transmembrane region" description="Helical" evidence="10">
    <location>
        <begin position="193"/>
        <end position="213"/>
    </location>
</feature>
<feature type="compositionally biased region" description="Basic and acidic residues" evidence="11">
    <location>
        <begin position="280"/>
        <end position="291"/>
    </location>
</feature>
<evidence type="ECO:0000313" key="13">
    <source>
        <dbReference type="Proteomes" id="UP001457282"/>
    </source>
</evidence>
<feature type="compositionally biased region" description="Basic and acidic residues" evidence="11">
    <location>
        <begin position="253"/>
        <end position="264"/>
    </location>
</feature>
<name>A0AAW1YBG8_RUBAR</name>
<protein>
    <recommendedName>
        <fullName evidence="10">Bidirectional sugar transporter SWEET</fullName>
    </recommendedName>
</protein>
<keyword evidence="5 10" id="KW-0762">Sugar transport</keyword>
<reference evidence="12 13" key="1">
    <citation type="journal article" date="2023" name="G3 (Bethesda)">
        <title>A chromosome-length genome assembly and annotation of blackberry (Rubus argutus, cv. 'Hillquist').</title>
        <authorList>
            <person name="Bruna T."/>
            <person name="Aryal R."/>
            <person name="Dudchenko O."/>
            <person name="Sargent D.J."/>
            <person name="Mead D."/>
            <person name="Buti M."/>
            <person name="Cavallini A."/>
            <person name="Hytonen T."/>
            <person name="Andres J."/>
            <person name="Pham M."/>
            <person name="Weisz D."/>
            <person name="Mascagni F."/>
            <person name="Usai G."/>
            <person name="Natali L."/>
            <person name="Bassil N."/>
            <person name="Fernandez G.E."/>
            <person name="Lomsadze A."/>
            <person name="Armour M."/>
            <person name="Olukolu B."/>
            <person name="Poorten T."/>
            <person name="Britton C."/>
            <person name="Davik J."/>
            <person name="Ashrafi H."/>
            <person name="Aiden E.L."/>
            <person name="Borodovsky M."/>
            <person name="Worthington M."/>
        </authorList>
    </citation>
    <scope>NUCLEOTIDE SEQUENCE [LARGE SCALE GENOMIC DNA]</scope>
    <source>
        <strain evidence="12">PI 553951</strain>
    </source>
</reference>
<dbReference type="Pfam" id="PF03083">
    <property type="entry name" value="MtN3_slv"/>
    <property type="match status" value="2"/>
</dbReference>
<keyword evidence="3 10" id="KW-0813">Transport</keyword>